<proteinExistence type="predicted"/>
<reference evidence="2" key="1">
    <citation type="journal article" date="2021" name="Open Biol.">
        <title>Shared evolutionary footprints suggest mitochondrial oxidative damage underlies multiple complex I losses in fungi.</title>
        <authorList>
            <person name="Schikora-Tamarit M.A."/>
            <person name="Marcet-Houben M."/>
            <person name="Nosek J."/>
            <person name="Gabaldon T."/>
        </authorList>
    </citation>
    <scope>NUCLEOTIDE SEQUENCE</scope>
    <source>
        <strain evidence="2">CBS2887</strain>
    </source>
</reference>
<feature type="compositionally biased region" description="Basic and acidic residues" evidence="1">
    <location>
        <begin position="7"/>
        <end position="25"/>
    </location>
</feature>
<evidence type="ECO:0000256" key="1">
    <source>
        <dbReference type="SAM" id="MobiDB-lite"/>
    </source>
</evidence>
<evidence type="ECO:0000313" key="3">
    <source>
        <dbReference type="Proteomes" id="UP000774326"/>
    </source>
</evidence>
<keyword evidence="3" id="KW-1185">Reference proteome</keyword>
<dbReference type="Proteomes" id="UP000774326">
    <property type="component" value="Unassembled WGS sequence"/>
</dbReference>
<protein>
    <submittedName>
        <fullName evidence="2">Uncharacterized protein</fullName>
    </submittedName>
</protein>
<reference evidence="2" key="2">
    <citation type="submission" date="2021-01" db="EMBL/GenBank/DDBJ databases">
        <authorList>
            <person name="Schikora-Tamarit M.A."/>
        </authorList>
    </citation>
    <scope>NUCLEOTIDE SEQUENCE</scope>
    <source>
        <strain evidence="2">CBS2887</strain>
    </source>
</reference>
<comment type="caution">
    <text evidence="2">The sequence shown here is derived from an EMBL/GenBank/DDBJ whole genome shotgun (WGS) entry which is preliminary data.</text>
</comment>
<evidence type="ECO:0000313" key="2">
    <source>
        <dbReference type="EMBL" id="KAH3680629.1"/>
    </source>
</evidence>
<feature type="compositionally biased region" description="Low complexity" evidence="1">
    <location>
        <begin position="337"/>
        <end position="355"/>
    </location>
</feature>
<dbReference type="AlphaFoldDB" id="A0A9P8TJ20"/>
<sequence>MQHGRSTFHDNQDNDSQDEPHTKEEDGADDTNDTGGTEGTLDGHIHWLDQQQAWDTDQSNGQEEHLDLGLVRVQRISNVLLNGEDGLTNFMFRPFPSGFEDSHGLGEQIIVHEPSNHGENTHQQQDVTTRESHVEDLVSFDSGNGLFEINQTGSSTGQDKTMTQVTKHNGEHEWEGDNGRQPGIDLLVLGNTVGVTKVLEGIGELVGLVVCWWSSGGFQDVQNRLQALRVVQQDVLDTFDFSRWDPTFTDQSLYGGVQDCVQIGQVSVGFGQDGVSAIVVGVDIVQFSIKRLGDLLDSFDDLITVREHDEVVLGDGLLGLGVVDRLLDFSSFEEQVPSQDSPQDLLQDDGLGSWDDTGDEALVQ</sequence>
<accession>A0A9P8TJ20</accession>
<organism evidence="2 3">
    <name type="scientific">Wickerhamomyces pijperi</name>
    <name type="common">Yeast</name>
    <name type="synonym">Pichia pijperi</name>
    <dbReference type="NCBI Taxonomy" id="599730"/>
    <lineage>
        <taxon>Eukaryota</taxon>
        <taxon>Fungi</taxon>
        <taxon>Dikarya</taxon>
        <taxon>Ascomycota</taxon>
        <taxon>Saccharomycotina</taxon>
        <taxon>Saccharomycetes</taxon>
        <taxon>Phaffomycetales</taxon>
        <taxon>Wickerhamomycetaceae</taxon>
        <taxon>Wickerhamomyces</taxon>
    </lineage>
</organism>
<feature type="region of interest" description="Disordered" evidence="1">
    <location>
        <begin position="1"/>
        <end position="42"/>
    </location>
</feature>
<feature type="region of interest" description="Disordered" evidence="1">
    <location>
        <begin position="334"/>
        <end position="364"/>
    </location>
</feature>
<dbReference type="EMBL" id="JAEUBG010004706">
    <property type="protein sequence ID" value="KAH3680629.1"/>
    <property type="molecule type" value="Genomic_DNA"/>
</dbReference>
<gene>
    <name evidence="2" type="ORF">WICPIJ_008200</name>
</gene>
<name>A0A9P8TJ20_WICPI</name>